<evidence type="ECO:0000256" key="6">
    <source>
        <dbReference type="ARBA" id="ARBA00023136"/>
    </source>
</evidence>
<dbReference type="Gene3D" id="3.40.50.11820">
    <property type="match status" value="1"/>
</dbReference>
<evidence type="ECO:0000256" key="4">
    <source>
        <dbReference type="ARBA" id="ARBA00022679"/>
    </source>
</evidence>
<keyword evidence="3" id="KW-1003">Cell membrane</keyword>
<keyword evidence="5" id="KW-0777">Teichoic acid biosynthesis</keyword>
<comment type="similarity">
    <text evidence="2">Belongs to the CDP-glycerol glycerophosphotransferase family.</text>
</comment>
<keyword evidence="4 7" id="KW-0808">Transferase</keyword>
<dbReference type="InterPro" id="IPR007554">
    <property type="entry name" value="Glycerophosphate_synth"/>
</dbReference>
<evidence type="ECO:0000256" key="3">
    <source>
        <dbReference type="ARBA" id="ARBA00022475"/>
    </source>
</evidence>
<proteinExistence type="inferred from homology"/>
<dbReference type="EMBL" id="JAGIOB010000001">
    <property type="protein sequence ID" value="MBP2416509.1"/>
    <property type="molecule type" value="Genomic_DNA"/>
</dbReference>
<evidence type="ECO:0000256" key="1">
    <source>
        <dbReference type="ARBA" id="ARBA00004202"/>
    </source>
</evidence>
<organism evidence="7 8">
    <name type="scientific">Microlunatus capsulatus</name>
    <dbReference type="NCBI Taxonomy" id="99117"/>
    <lineage>
        <taxon>Bacteria</taxon>
        <taxon>Bacillati</taxon>
        <taxon>Actinomycetota</taxon>
        <taxon>Actinomycetes</taxon>
        <taxon>Propionibacteriales</taxon>
        <taxon>Propionibacteriaceae</taxon>
        <taxon>Microlunatus</taxon>
    </lineage>
</organism>
<dbReference type="Pfam" id="PF04464">
    <property type="entry name" value="Glyphos_transf"/>
    <property type="match status" value="1"/>
</dbReference>
<sequence>MKVVYNSFNGRYADNPRAVFEGLRRRRPGLEHVWLADPRHLAGFPSDVTTVPIRSAEAVATLESADVLVSNTHTDLDPWTKQPGQVYLQTWHGTPLKRIHRSALSHPAPALMDALDVEIRRWDHLISPSPAATTLLRSAFGYTGSVLETGYPRNDQLTGPGVEERRARARARLGLSAASPVVLWAPTWRDDDVDDDDAPDGLDAGALAEHLGPDAVVLVRRHYYLGDRPARSPHPQVRDLSSHPDIGELHLAADVLVTDYSSSIFDFVVTGRPVVVYAYDLEHFRDRLRGFTLDLETELPGPVVQDQDVLAEVLAELPALQVAWAERYAAFRERFCSLEDGRATDRVVEALWPADAPAQRARSTRLSSQTG</sequence>
<evidence type="ECO:0000313" key="8">
    <source>
        <dbReference type="Proteomes" id="UP000758168"/>
    </source>
</evidence>
<comment type="subcellular location">
    <subcellularLocation>
        <location evidence="1">Cell membrane</location>
        <topology evidence="1">Peripheral membrane protein</topology>
    </subcellularLocation>
</comment>
<dbReference type="PANTHER" id="PTHR37316">
    <property type="entry name" value="TEICHOIC ACID GLYCEROL-PHOSPHATE PRIMASE"/>
    <property type="match status" value="1"/>
</dbReference>
<reference evidence="7 8" key="1">
    <citation type="submission" date="2021-03" db="EMBL/GenBank/DDBJ databases">
        <title>Sequencing the genomes of 1000 actinobacteria strains.</title>
        <authorList>
            <person name="Klenk H.-P."/>
        </authorList>
    </citation>
    <scope>NUCLEOTIDE SEQUENCE [LARGE SCALE GENOMIC DNA]</scope>
    <source>
        <strain evidence="7 8">DSM 12936</strain>
    </source>
</reference>
<keyword evidence="8" id="KW-1185">Reference proteome</keyword>
<dbReference type="RefSeq" id="WP_210054278.1">
    <property type="nucleotide sequence ID" value="NZ_BAAAMH010000015.1"/>
</dbReference>
<dbReference type="InterPro" id="IPR051612">
    <property type="entry name" value="Teichoic_Acid_Biosynth"/>
</dbReference>
<dbReference type="SUPFAM" id="SSF53756">
    <property type="entry name" value="UDP-Glycosyltransferase/glycogen phosphorylase"/>
    <property type="match status" value="1"/>
</dbReference>
<dbReference type="Gene3D" id="3.40.50.12580">
    <property type="match status" value="1"/>
</dbReference>
<name>A0ABS4Z696_9ACTN</name>
<dbReference type="GO" id="GO:0047355">
    <property type="term" value="F:CDP-glycerol glycerophosphotransferase activity"/>
    <property type="evidence" value="ECO:0007669"/>
    <property type="project" value="UniProtKB-EC"/>
</dbReference>
<evidence type="ECO:0000256" key="2">
    <source>
        <dbReference type="ARBA" id="ARBA00010488"/>
    </source>
</evidence>
<comment type="caution">
    <text evidence="7">The sequence shown here is derived from an EMBL/GenBank/DDBJ whole genome shotgun (WGS) entry which is preliminary data.</text>
</comment>
<dbReference type="PANTHER" id="PTHR37316:SF3">
    <property type="entry name" value="TEICHOIC ACID GLYCEROL-PHOSPHATE TRANSFERASE"/>
    <property type="match status" value="1"/>
</dbReference>
<dbReference type="InterPro" id="IPR043148">
    <property type="entry name" value="TagF_C"/>
</dbReference>
<protein>
    <submittedName>
        <fullName evidence="7">CDP-glycerol glycerophosphotransferase</fullName>
        <ecNumber evidence="7">2.7.8.12</ecNumber>
    </submittedName>
</protein>
<dbReference type="EC" id="2.7.8.12" evidence="7"/>
<gene>
    <name evidence="7" type="ORF">JOF54_001431</name>
</gene>
<dbReference type="InterPro" id="IPR043149">
    <property type="entry name" value="TagF_N"/>
</dbReference>
<dbReference type="Proteomes" id="UP000758168">
    <property type="component" value="Unassembled WGS sequence"/>
</dbReference>
<accession>A0ABS4Z696</accession>
<evidence type="ECO:0000313" key="7">
    <source>
        <dbReference type="EMBL" id="MBP2416509.1"/>
    </source>
</evidence>
<keyword evidence="6" id="KW-0472">Membrane</keyword>
<evidence type="ECO:0000256" key="5">
    <source>
        <dbReference type="ARBA" id="ARBA00022944"/>
    </source>
</evidence>